<dbReference type="EMBL" id="GDJX01018166">
    <property type="protein sequence ID" value="JAT49770.1"/>
    <property type="molecule type" value="Transcribed_RNA"/>
</dbReference>
<dbReference type="InterPro" id="IPR044810">
    <property type="entry name" value="WRKY_plant"/>
</dbReference>
<name>A0A1D1Y529_9ARAE</name>
<evidence type="ECO:0000256" key="5">
    <source>
        <dbReference type="ARBA" id="ARBA00023163"/>
    </source>
</evidence>
<dbReference type="SUPFAM" id="SSF118290">
    <property type="entry name" value="WRKY DNA-binding domain"/>
    <property type="match status" value="2"/>
</dbReference>
<keyword evidence="3" id="KW-0805">Transcription regulation</keyword>
<evidence type="ECO:0000313" key="9">
    <source>
        <dbReference type="EMBL" id="JAT49770.1"/>
    </source>
</evidence>
<dbReference type="GO" id="GO:0043565">
    <property type="term" value="F:sequence-specific DNA binding"/>
    <property type="evidence" value="ECO:0007669"/>
    <property type="project" value="InterPro"/>
</dbReference>
<accession>A0A1D1Y529</accession>
<feature type="region of interest" description="Disordered" evidence="7">
    <location>
        <begin position="375"/>
        <end position="457"/>
    </location>
</feature>
<feature type="non-terminal residue" evidence="9">
    <location>
        <position position="1"/>
    </location>
</feature>
<dbReference type="PANTHER" id="PTHR31221">
    <property type="entry name" value="WRKY TRANSCRIPTION FACTOR PROTEIN 1-RELATED"/>
    <property type="match status" value="1"/>
</dbReference>
<comment type="subcellular location">
    <subcellularLocation>
        <location evidence="1">Nucleus</location>
    </subcellularLocation>
</comment>
<feature type="region of interest" description="Disordered" evidence="7">
    <location>
        <begin position="53"/>
        <end position="95"/>
    </location>
</feature>
<evidence type="ECO:0000256" key="7">
    <source>
        <dbReference type="SAM" id="MobiDB-lite"/>
    </source>
</evidence>
<feature type="region of interest" description="Disordered" evidence="7">
    <location>
        <begin position="1"/>
        <end position="37"/>
    </location>
</feature>
<feature type="domain" description="WRKY" evidence="8">
    <location>
        <begin position="298"/>
        <end position="356"/>
    </location>
</feature>
<organism evidence="9">
    <name type="scientific">Anthurium amnicola</name>
    <dbReference type="NCBI Taxonomy" id="1678845"/>
    <lineage>
        <taxon>Eukaryota</taxon>
        <taxon>Viridiplantae</taxon>
        <taxon>Streptophyta</taxon>
        <taxon>Embryophyta</taxon>
        <taxon>Tracheophyta</taxon>
        <taxon>Spermatophyta</taxon>
        <taxon>Magnoliopsida</taxon>
        <taxon>Liliopsida</taxon>
        <taxon>Araceae</taxon>
        <taxon>Pothoideae</taxon>
        <taxon>Potheae</taxon>
        <taxon>Anthurium</taxon>
    </lineage>
</organism>
<dbReference type="AlphaFoldDB" id="A0A1D1Y529"/>
<dbReference type="PANTHER" id="PTHR31221:SF193">
    <property type="entry name" value="WRKY TRANSCRIPTION FACTOR PROTEIN 1-RELATED"/>
    <property type="match status" value="1"/>
</dbReference>
<dbReference type="InterPro" id="IPR003657">
    <property type="entry name" value="WRKY_dom"/>
</dbReference>
<feature type="compositionally biased region" description="Gly residues" evidence="7">
    <location>
        <begin position="85"/>
        <end position="95"/>
    </location>
</feature>
<evidence type="ECO:0000256" key="1">
    <source>
        <dbReference type="ARBA" id="ARBA00004123"/>
    </source>
</evidence>
<feature type="compositionally biased region" description="Polar residues" evidence="7">
    <location>
        <begin position="391"/>
        <end position="411"/>
    </location>
</feature>
<keyword evidence="5" id="KW-0804">Transcription</keyword>
<dbReference type="Pfam" id="PF03106">
    <property type="entry name" value="WRKY"/>
    <property type="match status" value="2"/>
</dbReference>
<keyword evidence="4" id="KW-0238">DNA-binding</keyword>
<feature type="domain" description="WRKY" evidence="8">
    <location>
        <begin position="467"/>
        <end position="489"/>
    </location>
</feature>
<dbReference type="SMART" id="SM00774">
    <property type="entry name" value="WRKY"/>
    <property type="match status" value="1"/>
</dbReference>
<protein>
    <submittedName>
        <fullName evidence="9">Putative WRKY transcription factor 20</fullName>
    </submittedName>
</protein>
<evidence type="ECO:0000256" key="3">
    <source>
        <dbReference type="ARBA" id="ARBA00023015"/>
    </source>
</evidence>
<dbReference type="GO" id="GO:0005634">
    <property type="term" value="C:nucleus"/>
    <property type="evidence" value="ECO:0007669"/>
    <property type="project" value="UniProtKB-SubCell"/>
</dbReference>
<dbReference type="GO" id="GO:0003700">
    <property type="term" value="F:DNA-binding transcription factor activity"/>
    <property type="evidence" value="ECO:0007669"/>
    <property type="project" value="InterPro"/>
</dbReference>
<evidence type="ECO:0000256" key="2">
    <source>
        <dbReference type="ARBA" id="ARBA00022737"/>
    </source>
</evidence>
<dbReference type="FunFam" id="2.20.25.80:FF:000006">
    <property type="entry name" value="WRKY transcription factor"/>
    <property type="match status" value="1"/>
</dbReference>
<gene>
    <name evidence="9" type="primary">WRKY20_0</name>
    <name evidence="9" type="ORF">g.14964</name>
</gene>
<proteinExistence type="predicted"/>
<keyword evidence="2" id="KW-0677">Repeat</keyword>
<dbReference type="PROSITE" id="PS50811">
    <property type="entry name" value="WRKY"/>
    <property type="match status" value="2"/>
</dbReference>
<feature type="compositionally biased region" description="Acidic residues" evidence="7">
    <location>
        <begin position="427"/>
        <end position="436"/>
    </location>
</feature>
<evidence type="ECO:0000256" key="4">
    <source>
        <dbReference type="ARBA" id="ARBA00023125"/>
    </source>
</evidence>
<dbReference type="InterPro" id="IPR036576">
    <property type="entry name" value="WRKY_dom_sf"/>
</dbReference>
<reference evidence="9" key="1">
    <citation type="submission" date="2015-07" db="EMBL/GenBank/DDBJ databases">
        <title>Transcriptome Assembly of Anthurium amnicola.</title>
        <authorList>
            <person name="Suzuki J."/>
        </authorList>
    </citation>
    <scope>NUCLEOTIDE SEQUENCE</scope>
</reference>
<evidence type="ECO:0000259" key="8">
    <source>
        <dbReference type="PROSITE" id="PS50811"/>
    </source>
</evidence>
<sequence>QPRNRTKPNPRNAPASPPENQKSQQPRGPASSSQFSSSVPLSLLSSLLVFPEMPEKPSSELGDPRAGAAEEESRSRGLRFEGLGARDGGVPGQGGAFSPEELDPLVTPIAAARAFGARYKTLSPARLLIAARSPCLTIPPGISPTTLLESPVLLTNVKAEPSPTTGTFSVPLLVNGIAGYKRFSPTRNTSNEIANEEAHVGSLEQHSETLSQFNSQHQSQKLETSCSVNPENVSVSSNELTLSVTTAAKLEPEIWNTSVREPIANKSQLAKGLENGIQVSVNDQKEDEHLVVVEKSSEDGYNWRKYGQKHVKGSEFPRSYYKCTHANCQMKKMLERSHDGQIAEIIYKGQHDHPKPQPNRRLAVGSILCSQGEERSDGFSSLINGEAKPSNAHNQTSHLDPNGSSELSPISASDGDIEGSGARPNEIIDDTVDDDPESKRRRKDGGNIDVSALGKANQPRVVVQTLSEVDILDDGYRWRKYGQKVVKGN</sequence>
<keyword evidence="6" id="KW-0539">Nucleus</keyword>
<evidence type="ECO:0000256" key="6">
    <source>
        <dbReference type="ARBA" id="ARBA00023242"/>
    </source>
</evidence>
<feature type="non-terminal residue" evidence="9">
    <location>
        <position position="489"/>
    </location>
</feature>
<dbReference type="Gene3D" id="2.20.25.80">
    <property type="entry name" value="WRKY domain"/>
    <property type="match status" value="2"/>
</dbReference>